<dbReference type="OrthoDB" id="10049244at2759"/>
<evidence type="ECO:0000256" key="5">
    <source>
        <dbReference type="PROSITE-ProRule" id="PRU01161"/>
    </source>
</evidence>
<dbReference type="PANTHER" id="PTHR14226:SF10">
    <property type="entry name" value="TRIACYLGLYCEROL LIPASE 4-RELATED"/>
    <property type="match status" value="1"/>
</dbReference>
<dbReference type="GO" id="GO:0016042">
    <property type="term" value="P:lipid catabolic process"/>
    <property type="evidence" value="ECO:0007669"/>
    <property type="project" value="UniProtKB-UniRule"/>
</dbReference>
<feature type="domain" description="PNPLA" evidence="7">
    <location>
        <begin position="221"/>
        <end position="419"/>
    </location>
</feature>
<comment type="caution">
    <text evidence="5">Lacks conserved residue(s) required for the propagation of feature annotation.</text>
</comment>
<dbReference type="CDD" id="cd07230">
    <property type="entry name" value="Pat_TGL4-5_like"/>
    <property type="match status" value="1"/>
</dbReference>
<evidence type="ECO:0000256" key="2">
    <source>
        <dbReference type="ARBA" id="ARBA00022801"/>
    </source>
</evidence>
<evidence type="ECO:0000256" key="6">
    <source>
        <dbReference type="SAM" id="MobiDB-lite"/>
    </source>
</evidence>
<dbReference type="PROSITE" id="PS51635">
    <property type="entry name" value="PNPLA"/>
    <property type="match status" value="1"/>
</dbReference>
<feature type="active site" description="Proton acceptor" evidence="5">
    <location>
        <position position="406"/>
    </location>
</feature>
<evidence type="ECO:0000256" key="3">
    <source>
        <dbReference type="ARBA" id="ARBA00022963"/>
    </source>
</evidence>
<dbReference type="InterPro" id="IPR050301">
    <property type="entry name" value="NTE"/>
</dbReference>
<dbReference type="Pfam" id="PF11815">
    <property type="entry name" value="DUF3336"/>
    <property type="match status" value="1"/>
</dbReference>
<feature type="region of interest" description="Disordered" evidence="6">
    <location>
        <begin position="652"/>
        <end position="767"/>
    </location>
</feature>
<organism evidence="8 9">
    <name type="scientific">Lepidopterella palustris CBS 459.81</name>
    <dbReference type="NCBI Taxonomy" id="1314670"/>
    <lineage>
        <taxon>Eukaryota</taxon>
        <taxon>Fungi</taxon>
        <taxon>Dikarya</taxon>
        <taxon>Ascomycota</taxon>
        <taxon>Pezizomycotina</taxon>
        <taxon>Dothideomycetes</taxon>
        <taxon>Pleosporomycetidae</taxon>
        <taxon>Mytilinidiales</taxon>
        <taxon>Argynnaceae</taxon>
        <taxon>Lepidopterella</taxon>
    </lineage>
</organism>
<protein>
    <submittedName>
        <fullName evidence="8">Patatin-domain-containing protein</fullName>
    </submittedName>
</protein>
<dbReference type="Proteomes" id="UP000250266">
    <property type="component" value="Unassembled WGS sequence"/>
</dbReference>
<feature type="short sequence motif" description="GXSXG" evidence="5">
    <location>
        <begin position="252"/>
        <end position="256"/>
    </location>
</feature>
<feature type="compositionally biased region" description="Low complexity" evidence="6">
    <location>
        <begin position="692"/>
        <end position="715"/>
    </location>
</feature>
<feature type="short sequence motif" description="GXGXXG" evidence="5">
    <location>
        <begin position="225"/>
        <end position="230"/>
    </location>
</feature>
<dbReference type="InterPro" id="IPR002641">
    <property type="entry name" value="PNPLA_dom"/>
</dbReference>
<keyword evidence="4 5" id="KW-0443">Lipid metabolism</keyword>
<evidence type="ECO:0000256" key="4">
    <source>
        <dbReference type="ARBA" id="ARBA00023098"/>
    </source>
</evidence>
<dbReference type="InterPro" id="IPR021771">
    <property type="entry name" value="Triacylglycerol_lipase_N"/>
</dbReference>
<gene>
    <name evidence="8" type="ORF">K432DRAFT_390381</name>
</gene>
<dbReference type="PANTHER" id="PTHR14226">
    <property type="entry name" value="NEUROPATHY TARGET ESTERASE/SWISS CHEESE D.MELANOGASTER"/>
    <property type="match status" value="1"/>
</dbReference>
<evidence type="ECO:0000259" key="7">
    <source>
        <dbReference type="PROSITE" id="PS51635"/>
    </source>
</evidence>
<name>A0A8E2EGA0_9PEZI</name>
<evidence type="ECO:0000313" key="8">
    <source>
        <dbReference type="EMBL" id="OCK83476.1"/>
    </source>
</evidence>
<dbReference type="EMBL" id="KV744860">
    <property type="protein sequence ID" value="OCK83476.1"/>
    <property type="molecule type" value="Genomic_DNA"/>
</dbReference>
<feature type="compositionally biased region" description="Low complexity" evidence="6">
    <location>
        <begin position="670"/>
        <end position="684"/>
    </location>
</feature>
<evidence type="ECO:0000256" key="1">
    <source>
        <dbReference type="ARBA" id="ARBA00002682"/>
    </source>
</evidence>
<dbReference type="Gene3D" id="3.40.1090.10">
    <property type="entry name" value="Cytosolic phospholipase A2 catalytic domain"/>
    <property type="match status" value="2"/>
</dbReference>
<feature type="compositionally biased region" description="Polar residues" evidence="6">
    <location>
        <begin position="716"/>
        <end position="751"/>
    </location>
</feature>
<keyword evidence="3 5" id="KW-0442">Lipid degradation</keyword>
<dbReference type="AlphaFoldDB" id="A0A8E2EGA0"/>
<comment type="function">
    <text evidence="1">Probable lipid hydrolase.</text>
</comment>
<evidence type="ECO:0000313" key="9">
    <source>
        <dbReference type="Proteomes" id="UP000250266"/>
    </source>
</evidence>
<dbReference type="SUPFAM" id="SSF52151">
    <property type="entry name" value="FabD/lysophospholipase-like"/>
    <property type="match status" value="1"/>
</dbReference>
<feature type="region of interest" description="Disordered" evidence="6">
    <location>
        <begin position="812"/>
        <end position="916"/>
    </location>
</feature>
<dbReference type="GO" id="GO:0006641">
    <property type="term" value="P:triglyceride metabolic process"/>
    <property type="evidence" value="ECO:0007669"/>
    <property type="project" value="UniProtKB-ARBA"/>
</dbReference>
<feature type="compositionally biased region" description="Low complexity" evidence="6">
    <location>
        <begin position="881"/>
        <end position="893"/>
    </location>
</feature>
<dbReference type="Pfam" id="PF01734">
    <property type="entry name" value="Patatin"/>
    <property type="match status" value="1"/>
</dbReference>
<feature type="active site" description="Nucleophile" evidence="5">
    <location>
        <position position="254"/>
    </location>
</feature>
<feature type="compositionally biased region" description="Polar residues" evidence="6">
    <location>
        <begin position="812"/>
        <end position="843"/>
    </location>
</feature>
<accession>A0A8E2EGA0</accession>
<sequence>MSFLYDSVLPGTTGLYSGLGTAVKDGQKPLGKCQSHAGFLSPLIQFVRDPVGTIGSTLNHAYETITPVGPDDESHKQALYLRMSNAETYEEWRAAAEKLDFLEGNNTWKLEHECEEYDAALVSARLRQLDDARISCDVSKMLFLIRTSLTRGLGGMGNLRLYKHSHIGTKTLIERYIESAELTLAALLDVSAKQSDKACVEPRVVLEQLLAARQSFGRSALLLSGGGTFGMNHIGVVKCLWKARLLPRIISGASAGSIVCAVLCTKTDAEVPQLLEEFCYGDLNVFEKEGQEDTVVQKAARFLKYGALFDITHLVNVMRNLLGDMTFQESYNRTRRILNITVSSASLYELPRLLNYVTAPNVIIWSAVAASCSVPFIFSAASLLAKDPKTGKEVPWNPTPNAGWIDGSVDNDLPMTRLAEMFNVNHFIVSQVNPHVVPFLMREEDNLSIEARQPTSAFAAGPGWLHNMANLAKGEALHRLHVLAELGVFPNYLTKARSVLNQRYSGDITISPAIPLALFPKVLTNPTTEYMLQCMLTGERATWPKLSRIKNHVAIELALDETIRLLRARIVFSPSQVDLRMNSFGRPLSQGDDRIVRRRASRPPHKVTIFEHDTAPNTMPTIPRRKHHVHVKIPPQTRQVAKPYLPSHAARKYSQSLDCPHPHQLNASDTFSSSTAPEVSSAEESAAETDTSDSISSPSSPTSPSSALPTLWPSTRQLFPSASQPGTPSITSRVFGHRNNSSLSLTMTSKDGNGPSPAVKTDMPSSPELRYRRLFHPSTATAREEALPIRTDLQKGIQSDIQPLAQIQGLSKSELQPESQDRTQSQIPTIPPQNQDLVLSPSSPREMRKANTKAKKESKKESKKEKKERKSSERERKSSRRGSAQGAGLGLLLDISGTRGMMLRRKKSGSKSGGLG</sequence>
<feature type="compositionally biased region" description="Basic and acidic residues" evidence="6">
    <location>
        <begin position="845"/>
        <end position="876"/>
    </location>
</feature>
<keyword evidence="9" id="KW-1185">Reference proteome</keyword>
<dbReference type="GO" id="GO:0004806">
    <property type="term" value="F:triacylglycerol lipase activity"/>
    <property type="evidence" value="ECO:0007669"/>
    <property type="project" value="InterPro"/>
</dbReference>
<proteinExistence type="predicted"/>
<keyword evidence="2 5" id="KW-0378">Hydrolase</keyword>
<reference evidence="8 9" key="1">
    <citation type="journal article" date="2016" name="Nat. Commun.">
        <title>Ectomycorrhizal ecology is imprinted in the genome of the dominant symbiotic fungus Cenococcum geophilum.</title>
        <authorList>
            <consortium name="DOE Joint Genome Institute"/>
            <person name="Peter M."/>
            <person name="Kohler A."/>
            <person name="Ohm R.A."/>
            <person name="Kuo A."/>
            <person name="Krutzmann J."/>
            <person name="Morin E."/>
            <person name="Arend M."/>
            <person name="Barry K.W."/>
            <person name="Binder M."/>
            <person name="Choi C."/>
            <person name="Clum A."/>
            <person name="Copeland A."/>
            <person name="Grisel N."/>
            <person name="Haridas S."/>
            <person name="Kipfer T."/>
            <person name="LaButti K."/>
            <person name="Lindquist E."/>
            <person name="Lipzen A."/>
            <person name="Maire R."/>
            <person name="Meier B."/>
            <person name="Mihaltcheva S."/>
            <person name="Molinier V."/>
            <person name="Murat C."/>
            <person name="Poggeler S."/>
            <person name="Quandt C.A."/>
            <person name="Sperisen C."/>
            <person name="Tritt A."/>
            <person name="Tisserant E."/>
            <person name="Crous P.W."/>
            <person name="Henrissat B."/>
            <person name="Nehls U."/>
            <person name="Egli S."/>
            <person name="Spatafora J.W."/>
            <person name="Grigoriev I.V."/>
            <person name="Martin F.M."/>
        </authorList>
    </citation>
    <scope>NUCLEOTIDE SEQUENCE [LARGE SCALE GENOMIC DNA]</scope>
    <source>
        <strain evidence="8 9">CBS 459.81</strain>
    </source>
</reference>
<dbReference type="InterPro" id="IPR016035">
    <property type="entry name" value="Acyl_Trfase/lysoPLipase"/>
</dbReference>